<dbReference type="Pfam" id="PF05118">
    <property type="entry name" value="Asp_Arg_Hydrox"/>
    <property type="match status" value="1"/>
</dbReference>
<keyword evidence="6" id="KW-1185">Reference proteome</keyword>
<dbReference type="SUPFAM" id="SSF51197">
    <property type="entry name" value="Clavaminate synthase-like"/>
    <property type="match status" value="1"/>
</dbReference>
<dbReference type="Gene3D" id="2.60.120.330">
    <property type="entry name" value="B-lactam Antibiotic, Isopenicillin N Synthase, Chain"/>
    <property type="match status" value="1"/>
</dbReference>
<evidence type="ECO:0000256" key="3">
    <source>
        <dbReference type="SAM" id="Phobius"/>
    </source>
</evidence>
<dbReference type="STRING" id="568069.A0A1J1ISU1"/>
<feature type="region of interest" description="Disordered" evidence="2">
    <location>
        <begin position="1"/>
        <end position="27"/>
    </location>
</feature>
<dbReference type="Gene3D" id="1.25.40.10">
    <property type="entry name" value="Tetratricopeptide repeat domain"/>
    <property type="match status" value="1"/>
</dbReference>
<feature type="region of interest" description="Disordered" evidence="2">
    <location>
        <begin position="311"/>
        <end position="343"/>
    </location>
</feature>
<feature type="compositionally biased region" description="Acidic residues" evidence="2">
    <location>
        <begin position="149"/>
        <end position="185"/>
    </location>
</feature>
<dbReference type="InterPro" id="IPR007803">
    <property type="entry name" value="Asp/Arg/Pro-Hydrxlase"/>
</dbReference>
<reference evidence="5 6" key="1">
    <citation type="submission" date="2015-04" db="EMBL/GenBank/DDBJ databases">
        <authorList>
            <person name="Syromyatnikov M.Y."/>
            <person name="Popov V.N."/>
        </authorList>
    </citation>
    <scope>NUCLEOTIDE SEQUENCE [LARGE SCALE GENOMIC DNA]</scope>
</reference>
<evidence type="ECO:0000259" key="4">
    <source>
        <dbReference type="Pfam" id="PF05118"/>
    </source>
</evidence>
<keyword evidence="3" id="KW-1133">Transmembrane helix</keyword>
<organism evidence="5 6">
    <name type="scientific">Clunio marinus</name>
    <dbReference type="NCBI Taxonomy" id="568069"/>
    <lineage>
        <taxon>Eukaryota</taxon>
        <taxon>Metazoa</taxon>
        <taxon>Ecdysozoa</taxon>
        <taxon>Arthropoda</taxon>
        <taxon>Hexapoda</taxon>
        <taxon>Insecta</taxon>
        <taxon>Pterygota</taxon>
        <taxon>Neoptera</taxon>
        <taxon>Endopterygota</taxon>
        <taxon>Diptera</taxon>
        <taxon>Nematocera</taxon>
        <taxon>Chironomoidea</taxon>
        <taxon>Chironomidae</taxon>
        <taxon>Clunio</taxon>
    </lineage>
</organism>
<comment type="similarity">
    <text evidence="1">Belongs to the aspartyl/asparaginyl beta-hydroxylase family.</text>
</comment>
<name>A0A1J1ISU1_9DIPT</name>
<feature type="region of interest" description="Disordered" evidence="2">
    <location>
        <begin position="105"/>
        <end position="231"/>
    </location>
</feature>
<dbReference type="GO" id="GO:0062101">
    <property type="term" value="F:peptidyl-aspartic acid 3-dioxygenase activity"/>
    <property type="evidence" value="ECO:0007669"/>
    <property type="project" value="InterPro"/>
</dbReference>
<dbReference type="PANTHER" id="PTHR12366">
    <property type="entry name" value="ASPARTYL/ASPARAGINYL BETA-HYDROXYLASE"/>
    <property type="match status" value="1"/>
</dbReference>
<evidence type="ECO:0000256" key="1">
    <source>
        <dbReference type="ARBA" id="ARBA00007730"/>
    </source>
</evidence>
<dbReference type="InterPro" id="IPR039038">
    <property type="entry name" value="ASPH"/>
</dbReference>
<dbReference type="InterPro" id="IPR011990">
    <property type="entry name" value="TPR-like_helical_dom_sf"/>
</dbReference>
<evidence type="ECO:0000256" key="2">
    <source>
        <dbReference type="SAM" id="MobiDB-lite"/>
    </source>
</evidence>
<dbReference type="GO" id="GO:0005783">
    <property type="term" value="C:endoplasmic reticulum"/>
    <property type="evidence" value="ECO:0007669"/>
    <property type="project" value="TreeGrafter"/>
</dbReference>
<feature type="transmembrane region" description="Helical" evidence="3">
    <location>
        <begin position="57"/>
        <end position="75"/>
    </location>
</feature>
<proteinExistence type="inferred from homology"/>
<dbReference type="InterPro" id="IPR027443">
    <property type="entry name" value="IPNS-like_sf"/>
</dbReference>
<feature type="compositionally biased region" description="Acidic residues" evidence="2">
    <location>
        <begin position="320"/>
        <end position="330"/>
    </location>
</feature>
<protein>
    <submittedName>
        <fullName evidence="5">CLUMA_CG016204, isoform B</fullName>
    </submittedName>
</protein>
<keyword evidence="3" id="KW-0812">Transmembrane</keyword>
<dbReference type="Proteomes" id="UP000183832">
    <property type="component" value="Unassembled WGS sequence"/>
</dbReference>
<feature type="compositionally biased region" description="Acidic residues" evidence="2">
    <location>
        <begin position="206"/>
        <end position="217"/>
    </location>
</feature>
<keyword evidence="3" id="KW-0472">Membrane</keyword>
<dbReference type="EMBL" id="CVRI01000059">
    <property type="protein sequence ID" value="CRL03307.1"/>
    <property type="molecule type" value="Genomic_DNA"/>
</dbReference>
<dbReference type="SUPFAM" id="SSF48452">
    <property type="entry name" value="TPR-like"/>
    <property type="match status" value="1"/>
</dbReference>
<sequence>MSGDIQTRQRRKEKRKQKRDEPAIGVDTTKIKESEKKDVQMHIHDQHDHGVGWCAKIVFFSLMAILAGLVVLIVLENRGQSDVDTPLSESRFSEYLQGWVDETREEEHHDEVHFTPPDDDEHDDDGHETTAIPDDEPYPEEKDYSTPEENNESEELNAEINADESTQDEQSDNQEDDDDDDETVEANETPSNNDDEDEVETRGDQQPEEVDDKEDEVPNMFEDSTPFEESELKITGNKLESQVDELFDTFNDIAKILGKETVNSKPTENMSNDDILDAAIIGKEDNDDDFEDVIDNDVGEDLLLQKLAEQSEAAAAQADENQEETDEAEAEGSSSQIPKEGGEKSYLDQLLEDQVRMDNSEEIEEMLLEAKITDARAEKEQSNKRLMEAIELYKDLLITHGDKLNASIFKEVAERCIERMRFIGKFKAAVKIHRLLIERFSDEPNYPNQLAVTYLLGNHLSEAKLILHEILMRWRFNGFALVHYGFVLKNLDKDYENAALYIKEGIDSNEPGTQDGRFYFNLGDALQRLGKNDEAREVYKKGAKIGLFLSEHQRSLYNVDHLKSTPFWTKVQTTYKDDLMEIQKYWQLIRDEGLKLLSEDGRFSNEAENLKDTGDWKQFELFARGRKTKHCMLAPITCQIIENFDAAATCKRGQVKFSVLHPKTHIHSHTGPTNCRVRCHLGLKVPEKTFLRVADETRSWKDGEWLIFDDSFEHEVWHNGTGLRLVLIVDVWHPQLTDLEKQSMSPI</sequence>
<evidence type="ECO:0000313" key="6">
    <source>
        <dbReference type="Proteomes" id="UP000183832"/>
    </source>
</evidence>
<dbReference type="OrthoDB" id="438431at2759"/>
<dbReference type="PANTHER" id="PTHR12366:SF29">
    <property type="entry name" value="ASPARTYL BETA-HYDROXYLASE, ISOFORM L"/>
    <property type="match status" value="1"/>
</dbReference>
<feature type="compositionally biased region" description="Basic residues" evidence="2">
    <location>
        <begin position="8"/>
        <end position="17"/>
    </location>
</feature>
<dbReference type="AlphaFoldDB" id="A0A1J1ISU1"/>
<gene>
    <name evidence="5" type="primary">putative Aspartyl</name>
    <name evidence="5" type="synonym">asparaginyl beta-hydroxylase</name>
    <name evidence="5" type="ORF">CLUMA_CG016204</name>
</gene>
<feature type="domain" description="Aspartyl/asparaginy/proline hydroxylase" evidence="4">
    <location>
        <begin position="584"/>
        <end position="734"/>
    </location>
</feature>
<evidence type="ECO:0000313" key="5">
    <source>
        <dbReference type="EMBL" id="CRL03307.1"/>
    </source>
</evidence>
<accession>A0A1J1ISU1</accession>